<evidence type="ECO:0000256" key="27">
    <source>
        <dbReference type="SAM" id="MobiDB-lite"/>
    </source>
</evidence>
<feature type="signal peptide" evidence="29">
    <location>
        <begin position="1"/>
        <end position="25"/>
    </location>
</feature>
<keyword evidence="10" id="KW-0677">Repeat</keyword>
<dbReference type="FunFam" id="3.30.160.60:FF:000318">
    <property type="entry name" value="Odd-skipped-related transciption factor 2"/>
    <property type="match status" value="1"/>
</dbReference>
<feature type="transmembrane region" description="Helical" evidence="28">
    <location>
        <begin position="1269"/>
        <end position="1295"/>
    </location>
</feature>
<keyword evidence="6" id="KW-0153">Cholesterol metabolism</keyword>
<dbReference type="GO" id="GO:0008270">
    <property type="term" value="F:zinc ion binding"/>
    <property type="evidence" value="ECO:0007669"/>
    <property type="project" value="UniProtKB-KW"/>
</dbReference>
<evidence type="ECO:0000256" key="23">
    <source>
        <dbReference type="ARBA" id="ARBA00023221"/>
    </source>
</evidence>
<keyword evidence="16" id="KW-0445">Lipid transport</keyword>
<dbReference type="PANTHER" id="PTHR45727">
    <property type="entry name" value="NPC INTRACELLULAR CHOLESTEROL TRANSPORTER 1"/>
    <property type="match status" value="1"/>
</dbReference>
<feature type="transmembrane region" description="Helical" evidence="28">
    <location>
        <begin position="1346"/>
        <end position="1372"/>
    </location>
</feature>
<evidence type="ECO:0000256" key="3">
    <source>
        <dbReference type="ARBA" id="ARBA00005585"/>
    </source>
</evidence>
<keyword evidence="19" id="KW-1015">Disulfide bond</keyword>
<feature type="domain" description="C2H2-type" evidence="31">
    <location>
        <begin position="1593"/>
        <end position="1620"/>
    </location>
</feature>
<evidence type="ECO:0000256" key="4">
    <source>
        <dbReference type="ARBA" id="ARBA00022448"/>
    </source>
</evidence>
<comment type="catalytic activity">
    <reaction evidence="25">
        <text>cholesterol(in) = cholesterol(out)</text>
        <dbReference type="Rhea" id="RHEA:39747"/>
        <dbReference type="ChEBI" id="CHEBI:16113"/>
    </reaction>
</comment>
<evidence type="ECO:0000256" key="26">
    <source>
        <dbReference type="PROSITE-ProRule" id="PRU00042"/>
    </source>
</evidence>
<dbReference type="GO" id="GO:0012505">
    <property type="term" value="C:endomembrane system"/>
    <property type="evidence" value="ECO:0007669"/>
    <property type="project" value="UniProtKB-SubCell"/>
</dbReference>
<evidence type="ECO:0000256" key="8">
    <source>
        <dbReference type="ARBA" id="ARBA00022723"/>
    </source>
</evidence>
<feature type="chain" id="PRO_5035318705" description="Niemann-Pick type C-1a" evidence="29">
    <location>
        <begin position="26"/>
        <end position="1701"/>
    </location>
</feature>
<feature type="transmembrane region" description="Helical" evidence="28">
    <location>
        <begin position="1210"/>
        <end position="1234"/>
    </location>
</feature>
<dbReference type="InterPro" id="IPR053956">
    <property type="entry name" value="NPC1_MLD"/>
</dbReference>
<evidence type="ECO:0000256" key="10">
    <source>
        <dbReference type="ARBA" id="ARBA00022737"/>
    </source>
</evidence>
<evidence type="ECO:0000256" key="6">
    <source>
        <dbReference type="ARBA" id="ARBA00022548"/>
    </source>
</evidence>
<dbReference type="PANTHER" id="PTHR45727:SF2">
    <property type="entry name" value="NPC INTRACELLULAR CHOLESTEROL TRANSPORTER 1"/>
    <property type="match status" value="1"/>
</dbReference>
<keyword evidence="22" id="KW-0325">Glycoprotein</keyword>
<evidence type="ECO:0000259" key="30">
    <source>
        <dbReference type="PROSITE" id="PS50156"/>
    </source>
</evidence>
<feature type="domain" description="C2H2-type" evidence="31">
    <location>
        <begin position="1537"/>
        <end position="1564"/>
    </location>
</feature>
<dbReference type="GO" id="GO:0008203">
    <property type="term" value="P:cholesterol metabolic process"/>
    <property type="evidence" value="ECO:0007669"/>
    <property type="project" value="UniProtKB-KW"/>
</dbReference>
<name>A0A8J2LP96_9HEXA</name>
<feature type="region of interest" description="Disordered" evidence="27">
    <location>
        <begin position="393"/>
        <end position="412"/>
    </location>
</feature>
<dbReference type="EMBL" id="CAJVCH010570856">
    <property type="protein sequence ID" value="CAG7836044.1"/>
    <property type="molecule type" value="Genomic_DNA"/>
</dbReference>
<keyword evidence="13" id="KW-0862">Zinc</keyword>
<keyword evidence="23" id="KW-0753">Steroid metabolism</keyword>
<evidence type="ECO:0000256" key="15">
    <source>
        <dbReference type="ARBA" id="ARBA00023015"/>
    </source>
</evidence>
<evidence type="ECO:0000256" key="18">
    <source>
        <dbReference type="ARBA" id="ARBA00023136"/>
    </source>
</evidence>
<gene>
    <name evidence="32" type="ORF">AFUS01_LOCUS45334</name>
</gene>
<dbReference type="GO" id="GO:0015485">
    <property type="term" value="F:cholesterol binding"/>
    <property type="evidence" value="ECO:0007669"/>
    <property type="project" value="TreeGrafter"/>
</dbReference>
<dbReference type="GO" id="GO:0015918">
    <property type="term" value="P:sterol transport"/>
    <property type="evidence" value="ECO:0007669"/>
    <property type="project" value="TreeGrafter"/>
</dbReference>
<feature type="compositionally biased region" description="Basic and acidic residues" evidence="27">
    <location>
        <begin position="37"/>
        <end position="57"/>
    </location>
</feature>
<feature type="region of interest" description="Disordered" evidence="27">
    <location>
        <begin position="35"/>
        <end position="95"/>
    </location>
</feature>
<keyword evidence="5" id="KW-0217">Developmental protein</keyword>
<dbReference type="InterPro" id="IPR004765">
    <property type="entry name" value="NPC1-like"/>
</dbReference>
<keyword evidence="17" id="KW-0443">Lipid metabolism</keyword>
<keyword evidence="9 29" id="KW-0732">Signal</keyword>
<keyword evidence="18 28" id="KW-0472">Membrane</keyword>
<evidence type="ECO:0000256" key="7">
    <source>
        <dbReference type="ARBA" id="ARBA00022692"/>
    </source>
</evidence>
<feature type="transmembrane region" description="Helical" evidence="28">
    <location>
        <begin position="1241"/>
        <end position="1263"/>
    </location>
</feature>
<feature type="domain" description="C2H2-type" evidence="31">
    <location>
        <begin position="1565"/>
        <end position="1592"/>
    </location>
</feature>
<feature type="compositionally biased region" description="Polar residues" evidence="27">
    <location>
        <begin position="1486"/>
        <end position="1495"/>
    </location>
</feature>
<evidence type="ECO:0008006" key="34">
    <source>
        <dbReference type="Google" id="ProtNLM"/>
    </source>
</evidence>
<dbReference type="InterPro" id="IPR000731">
    <property type="entry name" value="SSD"/>
</dbReference>
<sequence>MANFKWKWRFLFIGLIFLQVTLIKSDELETTTVSLTDPEHDNEETHAASHEIKHVNETDVEQGDLGAGSEEEESEENDGPRKAVPGVNYYQTRPTDTNQPTCVMYETNSDGLNYVYYGPPKELDDTNLDTLKIWCPELVEQYGNKTCCAPSQIVALVENLALPGRIIGRCPSCFYNFRQNFCHLTCSPLQSTYMVPAETTGEEPNVVITKLDIITAEDYVNGTYESCKNVIMSSTNGPAMDFLCGEWGAYACTAKKWFDYLGSTDNGFSPFDIFFKYVNSSNAKDYEDYQPFNLTTVPCSEFAPGANRSCSCVDCLDACPAPPPIVPEPDPWRIGGIDGFYVVMAVVFVLGTIAILCLAFFSRRSSTKYQGGGRTSAESTRIGQRLASSTNSLFSENQASSGSEPRVSDLPNEGGYETNYSQYHLSLIESMGIGFERALKSFFTALGTGCAHHPWLVLIPGIITTLCLCSGIVYLKITTDPVELWASPSSRSRVEKDYYDSKFEPFYRTEMLIITPDPEVMKPFKYTTSQGEETFGPIFNQKFLEAILDLQNDIVYNLTSENNITLGDICFKPLAPDNNFCTIFSIWGFWQNNLDNLKIVKNNHTYLDHFKFCSKNPTSPKDSTALHMTCLGEYGGPIDPSVVLGGFLQPGETMSGDAKYNLASTAIITFIVSNKYDKAKLNAALDWEKSFVKFMKDWVENDKPEWMDVAFSSERSIEDELERESSGEVSTILVSYIIMFLYITVALGENNSFSTLLIDSKATLGLGGVLIVLTSVASSIGIFGFLGVPATLIIIEVIPFLVLAVGVDNIFILVQTYQRSVRLPSETRHDHIGRIVGEVGPSMLLSSVSESTCFLLGGLSEMPAVRAFAFYAGVALIIDFLMQITCFVSLLAIDSRRQEENRFDIFCCIQSSKKSQTHQTQDGSEPEEKSLGVLYKLFKFVYAPFLLKFPVRVAVLIVFWGWLCSSIAVLPNVDVGLDQQLSMPEDSYVLKYFQAMFDYLSVGPPVYFVVKDTGLTYDDYNDQDLIKAGVNPYSLVSQVYSASRRSNMTYIAKPASSWLDDYIDWAHGDDCCKKNKTTGGFCSSQSTSKQCEACGMVNPDDRILPDYFDEYISFFLQDNPFEDCPKGGHAAYGSGVNVKINQSTGWGTVGANYFMTYHTILKTSQDYTNAMKEARILAENISLTLNQGSKSGPHEVFPYSIFYVFYEQYLTMWADTLTSLGISMGAIFIVTFLLTGFNLQAACIILLVIVLIVSNLGALMYHWNISLNAISLVNLVMAVGISVEFCTHMVHAFLVSTESSRVERARDSLVNMGSSVLSGITLTKFGGIIVLGFAKSQIFRVFYFRMYLGIVLIGAFHGIFSHGKLLIGYIILLEKKNTSSSGGGEREILQNGKSHRKLKCSMIIYFALCLESTEGSQLELFSLFKDVDSLLTPQQSSSSSNASTKSIIDTMTIDKLTSQNCYFNPFLYGIYGSSGGGNPTSNGQSLSIPGQNGQSLHHHHRSSRPKKQFICKFCSRQFTKSYNLLIHERTHTDERPYSCDICGKAFRRQDHLRDHRYIHSKEKPFKCTECGKGFCQSRTLAVHKILHMEESPHKCPVCSRAFNQRSNLKTHLLTHTDVKPYNCSTCHKVFRRNCDLRRHALTHSVGGIEFNCFSNEEDVEVDVVGLDNSETSSIHGSSNATSNNNSSSSKRMGFTIDEIMK</sequence>
<dbReference type="GO" id="GO:0005886">
    <property type="term" value="C:plasma membrane"/>
    <property type="evidence" value="ECO:0007669"/>
    <property type="project" value="TreeGrafter"/>
</dbReference>
<feature type="transmembrane region" description="Helical" evidence="28">
    <location>
        <begin position="339"/>
        <end position="361"/>
    </location>
</feature>
<feature type="region of interest" description="Disordered" evidence="27">
    <location>
        <begin position="1479"/>
        <end position="1504"/>
    </location>
</feature>
<feature type="transmembrane region" description="Helical" evidence="28">
    <location>
        <begin position="869"/>
        <end position="893"/>
    </location>
</feature>
<evidence type="ECO:0000256" key="12">
    <source>
        <dbReference type="ARBA" id="ARBA00022788"/>
    </source>
</evidence>
<evidence type="ECO:0000256" key="29">
    <source>
        <dbReference type="SAM" id="SignalP"/>
    </source>
</evidence>
<keyword evidence="20" id="KW-0804">Transcription</keyword>
<feature type="compositionally biased region" description="Polar residues" evidence="27">
    <location>
        <begin position="393"/>
        <end position="403"/>
    </location>
</feature>
<evidence type="ECO:0000256" key="13">
    <source>
        <dbReference type="ARBA" id="ARBA00022833"/>
    </source>
</evidence>
<comment type="subcellular location">
    <subcellularLocation>
        <location evidence="2">Endomembrane system</location>
        <topology evidence="2">Multi-pass membrane protein</topology>
    </subcellularLocation>
    <subcellularLocation>
        <location evidence="1">Nucleus</location>
    </subcellularLocation>
</comment>
<dbReference type="GO" id="GO:0030299">
    <property type="term" value="P:intestinal cholesterol absorption"/>
    <property type="evidence" value="ECO:0007669"/>
    <property type="project" value="TreeGrafter"/>
</dbReference>
<reference evidence="32" key="1">
    <citation type="submission" date="2021-06" db="EMBL/GenBank/DDBJ databases">
        <authorList>
            <person name="Hodson N. C."/>
            <person name="Mongue J. A."/>
            <person name="Jaron S. K."/>
        </authorList>
    </citation>
    <scope>NUCLEOTIDE SEQUENCE</scope>
</reference>
<evidence type="ECO:0000256" key="28">
    <source>
        <dbReference type="SAM" id="Phobius"/>
    </source>
</evidence>
<dbReference type="OrthoDB" id="6510177at2759"/>
<keyword evidence="15" id="KW-0805">Transcription regulation</keyword>
<dbReference type="GO" id="GO:0007366">
    <property type="term" value="P:periodic partitioning by pair rule gene"/>
    <property type="evidence" value="ECO:0007669"/>
    <property type="project" value="UniProtKB-KW"/>
</dbReference>
<feature type="transmembrane region" description="Helical" evidence="28">
    <location>
        <begin position="792"/>
        <end position="814"/>
    </location>
</feature>
<dbReference type="InterPro" id="IPR032190">
    <property type="entry name" value="NPC1_N"/>
</dbReference>
<dbReference type="Proteomes" id="UP000708208">
    <property type="component" value="Unassembled WGS sequence"/>
</dbReference>
<keyword evidence="11 26" id="KW-0863">Zinc-finger</keyword>
<evidence type="ECO:0000259" key="31">
    <source>
        <dbReference type="PROSITE" id="PS50157"/>
    </source>
</evidence>
<feature type="domain" description="C2H2-type" evidence="31">
    <location>
        <begin position="1509"/>
        <end position="1536"/>
    </location>
</feature>
<dbReference type="InterPro" id="IPR013087">
    <property type="entry name" value="Znf_C2H2_type"/>
</dbReference>
<feature type="domain" description="SSD" evidence="30">
    <location>
        <begin position="728"/>
        <end position="893"/>
    </location>
</feature>
<accession>A0A8J2LP96</accession>
<dbReference type="PROSITE" id="PS00028">
    <property type="entry name" value="ZINC_FINGER_C2H2_1"/>
    <property type="match status" value="5"/>
</dbReference>
<dbReference type="Pfam" id="PF00096">
    <property type="entry name" value="zf-C2H2"/>
    <property type="match status" value="5"/>
</dbReference>
<feature type="compositionally biased region" description="Low complexity" evidence="27">
    <location>
        <begin position="1677"/>
        <end position="1689"/>
    </location>
</feature>
<feature type="domain" description="C2H2-type" evidence="31">
    <location>
        <begin position="1621"/>
        <end position="1644"/>
    </location>
</feature>
<evidence type="ECO:0000256" key="14">
    <source>
        <dbReference type="ARBA" id="ARBA00022989"/>
    </source>
</evidence>
<comment type="caution">
    <text evidence="32">The sequence shown here is derived from an EMBL/GenBank/DDBJ whole genome shotgun (WGS) entry which is preliminary data.</text>
</comment>
<feature type="transmembrane region" description="Helical" evidence="28">
    <location>
        <begin position="940"/>
        <end position="963"/>
    </location>
</feature>
<proteinExistence type="inferred from homology"/>
<evidence type="ECO:0000256" key="25">
    <source>
        <dbReference type="ARBA" id="ARBA00034049"/>
    </source>
</evidence>
<feature type="region of interest" description="Disordered" evidence="27">
    <location>
        <begin position="1670"/>
        <end position="1701"/>
    </location>
</feature>
<feature type="transmembrane region" description="Helical" evidence="28">
    <location>
        <begin position="762"/>
        <end position="786"/>
    </location>
</feature>
<keyword evidence="14 28" id="KW-1133">Transmembrane helix</keyword>
<dbReference type="FunFam" id="3.30.160.60:FF:000148">
    <property type="entry name" value="zinc finger protein Gfi-1"/>
    <property type="match status" value="1"/>
</dbReference>
<dbReference type="FunFam" id="3.30.160.60:FF:000958">
    <property type="entry name" value="Odd skipped"/>
    <property type="match status" value="1"/>
</dbReference>
<dbReference type="GO" id="GO:0005634">
    <property type="term" value="C:nucleus"/>
    <property type="evidence" value="ECO:0007669"/>
    <property type="project" value="UniProtKB-SubCell"/>
</dbReference>
<organism evidence="32 33">
    <name type="scientific">Allacma fusca</name>
    <dbReference type="NCBI Taxonomy" id="39272"/>
    <lineage>
        <taxon>Eukaryota</taxon>
        <taxon>Metazoa</taxon>
        <taxon>Ecdysozoa</taxon>
        <taxon>Arthropoda</taxon>
        <taxon>Hexapoda</taxon>
        <taxon>Collembola</taxon>
        <taxon>Symphypleona</taxon>
        <taxon>Sminthuridae</taxon>
        <taxon>Allacma</taxon>
    </lineage>
</organism>
<feature type="transmembrane region" description="Helical" evidence="28">
    <location>
        <begin position="732"/>
        <end position="750"/>
    </location>
</feature>
<evidence type="ECO:0000256" key="19">
    <source>
        <dbReference type="ARBA" id="ARBA00023157"/>
    </source>
</evidence>
<dbReference type="GO" id="GO:0005319">
    <property type="term" value="F:lipid transporter activity"/>
    <property type="evidence" value="ECO:0007669"/>
    <property type="project" value="InterPro"/>
</dbReference>
<protein>
    <recommendedName>
        <fullName evidence="34">Niemann-Pick type C-1a</fullName>
    </recommendedName>
</protein>
<evidence type="ECO:0000256" key="22">
    <source>
        <dbReference type="ARBA" id="ARBA00023180"/>
    </source>
</evidence>
<evidence type="ECO:0000256" key="21">
    <source>
        <dbReference type="ARBA" id="ARBA00023166"/>
    </source>
</evidence>
<dbReference type="Pfam" id="PF22314">
    <property type="entry name" value="NPC1_MLD"/>
    <property type="match status" value="1"/>
</dbReference>
<evidence type="ECO:0000256" key="17">
    <source>
        <dbReference type="ARBA" id="ARBA00023098"/>
    </source>
</evidence>
<dbReference type="FunFam" id="3.30.160.60:FF:000311">
    <property type="entry name" value="protein odd-skipped-related 2 isoform X1"/>
    <property type="match status" value="1"/>
</dbReference>
<dbReference type="FunFam" id="1.20.1640.10:FF:000008">
    <property type="entry name" value="NPC intracellular cholesterol transporter 1"/>
    <property type="match status" value="1"/>
</dbReference>
<keyword evidence="7 28" id="KW-0812">Transmembrane</keyword>
<evidence type="ECO:0000256" key="24">
    <source>
        <dbReference type="ARBA" id="ARBA00023242"/>
    </source>
</evidence>
<evidence type="ECO:0000313" key="33">
    <source>
        <dbReference type="Proteomes" id="UP000708208"/>
    </source>
</evidence>
<keyword evidence="8" id="KW-0479">Metal-binding</keyword>
<keyword evidence="12" id="KW-0562">Pair-rule protein</keyword>
<dbReference type="NCBIfam" id="TIGR00917">
    <property type="entry name" value="2A060601"/>
    <property type="match status" value="1"/>
</dbReference>
<evidence type="ECO:0000256" key="5">
    <source>
        <dbReference type="ARBA" id="ARBA00022473"/>
    </source>
</evidence>
<dbReference type="PROSITE" id="PS50156">
    <property type="entry name" value="SSD"/>
    <property type="match status" value="1"/>
</dbReference>
<evidence type="ECO:0000256" key="1">
    <source>
        <dbReference type="ARBA" id="ARBA00004123"/>
    </source>
</evidence>
<dbReference type="InterPro" id="IPR053958">
    <property type="entry name" value="HMGCR/SNAP/NPC1-like_SSD"/>
</dbReference>
<comment type="similarity">
    <text evidence="3">Belongs to the patched family.</text>
</comment>
<keyword evidence="21" id="KW-1207">Sterol metabolism</keyword>
<dbReference type="Pfam" id="PF16414">
    <property type="entry name" value="NPC1_N"/>
    <property type="match status" value="1"/>
</dbReference>
<evidence type="ECO:0000256" key="9">
    <source>
        <dbReference type="ARBA" id="ARBA00022729"/>
    </source>
</evidence>
<evidence type="ECO:0000256" key="20">
    <source>
        <dbReference type="ARBA" id="ARBA00023163"/>
    </source>
</evidence>
<evidence type="ECO:0000256" key="16">
    <source>
        <dbReference type="ARBA" id="ARBA00023055"/>
    </source>
</evidence>
<keyword evidence="33" id="KW-1185">Reference proteome</keyword>
<evidence type="ECO:0000256" key="11">
    <source>
        <dbReference type="ARBA" id="ARBA00022771"/>
    </source>
</evidence>
<keyword evidence="4" id="KW-0813">Transport</keyword>
<evidence type="ECO:0000256" key="2">
    <source>
        <dbReference type="ARBA" id="ARBA00004127"/>
    </source>
</evidence>
<evidence type="ECO:0000313" key="32">
    <source>
        <dbReference type="EMBL" id="CAG7836044.1"/>
    </source>
</evidence>
<keyword evidence="24" id="KW-0539">Nucleus</keyword>
<dbReference type="FunFam" id="3.30.160.60:FF:000254">
    <property type="entry name" value="Odd-skipped related transciption factor 1"/>
    <property type="match status" value="1"/>
</dbReference>
<dbReference type="GO" id="GO:0042632">
    <property type="term" value="P:cholesterol homeostasis"/>
    <property type="evidence" value="ECO:0007669"/>
    <property type="project" value="TreeGrafter"/>
</dbReference>
<dbReference type="Pfam" id="PF12349">
    <property type="entry name" value="Sterol-sensing"/>
    <property type="match status" value="1"/>
</dbReference>
<dbReference type="SMART" id="SM00355">
    <property type="entry name" value="ZnF_C2H2"/>
    <property type="match status" value="5"/>
</dbReference>
<feature type="transmembrane region" description="Helical" evidence="28">
    <location>
        <begin position="1316"/>
        <end position="1334"/>
    </location>
</feature>
<dbReference type="PROSITE" id="PS50157">
    <property type="entry name" value="ZINC_FINGER_C2H2_2"/>
    <property type="match status" value="5"/>
</dbReference>